<dbReference type="PANTHER" id="PTHR10278:SF0">
    <property type="entry name" value="CORTICOTROPIN-RELEASING FACTOR-BINDING PROTEIN"/>
    <property type="match status" value="1"/>
</dbReference>
<dbReference type="EMBL" id="AP028914">
    <property type="protein sequence ID" value="BES95911.1"/>
    <property type="molecule type" value="Genomic_DNA"/>
</dbReference>
<gene>
    <name evidence="2" type="ORF">NTJ_08719</name>
</gene>
<proteinExistence type="predicted"/>
<dbReference type="Proteomes" id="UP001307889">
    <property type="component" value="Chromosome 6"/>
</dbReference>
<accession>A0ABN7AYH7</accession>
<organism evidence="2 3">
    <name type="scientific">Nesidiocoris tenuis</name>
    <dbReference type="NCBI Taxonomy" id="355587"/>
    <lineage>
        <taxon>Eukaryota</taxon>
        <taxon>Metazoa</taxon>
        <taxon>Ecdysozoa</taxon>
        <taxon>Arthropoda</taxon>
        <taxon>Hexapoda</taxon>
        <taxon>Insecta</taxon>
        <taxon>Pterygota</taxon>
        <taxon>Neoptera</taxon>
        <taxon>Paraneoptera</taxon>
        <taxon>Hemiptera</taxon>
        <taxon>Heteroptera</taxon>
        <taxon>Panheteroptera</taxon>
        <taxon>Cimicomorpha</taxon>
        <taxon>Miridae</taxon>
        <taxon>Dicyphina</taxon>
        <taxon>Nesidiocoris</taxon>
    </lineage>
</organism>
<evidence type="ECO:0000259" key="1">
    <source>
        <dbReference type="Pfam" id="PF23541"/>
    </source>
</evidence>
<dbReference type="PANTHER" id="PTHR10278">
    <property type="entry name" value="CORTICOTROPIN-RELEASING FACTOR-BINDING PROTEIN"/>
    <property type="match status" value="1"/>
</dbReference>
<reference evidence="2 3" key="1">
    <citation type="submission" date="2023-09" db="EMBL/GenBank/DDBJ databases">
        <title>Nesidiocoris tenuis whole genome shotgun sequence.</title>
        <authorList>
            <person name="Shibata T."/>
            <person name="Shimoda M."/>
            <person name="Kobayashi T."/>
            <person name="Uehara T."/>
        </authorList>
    </citation>
    <scope>NUCLEOTIDE SEQUENCE [LARGE SCALE GENOMIC DNA]</scope>
    <source>
        <strain evidence="2 3">Japan</strain>
    </source>
</reference>
<name>A0ABN7AYH7_9HEMI</name>
<keyword evidence="3" id="KW-1185">Reference proteome</keyword>
<feature type="domain" description="Corticotropin-releasing factor binding protein C-terminal" evidence="1">
    <location>
        <begin position="5"/>
        <end position="124"/>
    </location>
</feature>
<dbReference type="Pfam" id="PF23541">
    <property type="entry name" value="CRF-BP_C"/>
    <property type="match status" value="1"/>
</dbReference>
<evidence type="ECO:0000313" key="2">
    <source>
        <dbReference type="EMBL" id="BES95911.1"/>
    </source>
</evidence>
<sequence length="134" mass="14238">MQSYYTLRNYGRTSNCSLTALFPVRVSLLTLSVGVTMTGSNFKVETGTMKKCLETGHKDYLEVSGGTDFAVPRVLTGGNLCGLDSYPGHISETILCGVSSVTLVSSGEYDNSATVAVRQATEEDILSPTALLCP</sequence>
<protein>
    <recommendedName>
        <fullName evidence="1">Corticotropin-releasing factor binding protein C-terminal domain-containing protein</fullName>
    </recommendedName>
</protein>
<dbReference type="InterPro" id="IPR008435">
    <property type="entry name" value="CRF-bd"/>
</dbReference>
<evidence type="ECO:0000313" key="3">
    <source>
        <dbReference type="Proteomes" id="UP001307889"/>
    </source>
</evidence>
<dbReference type="InterPro" id="IPR056178">
    <property type="entry name" value="CRF-BP_C"/>
</dbReference>